<dbReference type="CDD" id="cd05379">
    <property type="entry name" value="CAP_bacterial"/>
    <property type="match status" value="1"/>
</dbReference>
<dbReference type="InterPro" id="IPR035940">
    <property type="entry name" value="CAP_sf"/>
</dbReference>
<dbReference type="CDD" id="cd00118">
    <property type="entry name" value="LysM"/>
    <property type="match status" value="1"/>
</dbReference>
<dbReference type="AlphaFoldDB" id="A0AAV3X6U1"/>
<reference evidence="2" key="1">
    <citation type="submission" date="2019-10" db="EMBL/GenBank/DDBJ databases">
        <title>Draft genome sequece of Microseira wollei NIES-4236.</title>
        <authorList>
            <person name="Yamaguchi H."/>
            <person name="Suzuki S."/>
            <person name="Kawachi M."/>
        </authorList>
    </citation>
    <scope>NUCLEOTIDE SEQUENCE</scope>
    <source>
        <strain evidence="2">NIES-4236</strain>
    </source>
</reference>
<dbReference type="Proteomes" id="UP001050975">
    <property type="component" value="Unassembled WGS sequence"/>
</dbReference>
<proteinExistence type="predicted"/>
<sequence length="196" mass="21930">MITTSDQSYTAQSGETLLTIAEKVYENEDLSTLIYDFNRGVIGDNPEHIEPGTRLVMPLQTSQDFTNRVIELTNIERKKAGLGELKFESRLATAAFRHSQNMALQDYFSHKQPNGSTMGDRIKATGYQFSNAAENIAAGMSTPEAVVKGWMNSPGHRANILNPKLQEIGVGYYFLANDTGKVNYKHYWTQVFATPR</sequence>
<comment type="caution">
    <text evidence="2">The sequence shown here is derived from an EMBL/GenBank/DDBJ whole genome shotgun (WGS) entry which is preliminary data.</text>
</comment>
<dbReference type="RefSeq" id="WP_226574302.1">
    <property type="nucleotide sequence ID" value="NZ_BLAY01000004.1"/>
</dbReference>
<organism evidence="2 3">
    <name type="scientific">Microseira wollei NIES-4236</name>
    <dbReference type="NCBI Taxonomy" id="2530354"/>
    <lineage>
        <taxon>Bacteria</taxon>
        <taxon>Bacillati</taxon>
        <taxon>Cyanobacteriota</taxon>
        <taxon>Cyanophyceae</taxon>
        <taxon>Oscillatoriophycideae</taxon>
        <taxon>Aerosakkonematales</taxon>
        <taxon>Aerosakkonemataceae</taxon>
        <taxon>Microseira</taxon>
    </lineage>
</organism>
<dbReference type="PANTHER" id="PTHR31157">
    <property type="entry name" value="SCP DOMAIN-CONTAINING PROTEIN"/>
    <property type="match status" value="1"/>
</dbReference>
<gene>
    <name evidence="2" type="ORF">MiSe_05460</name>
</gene>
<dbReference type="EMBL" id="BLAY01000004">
    <property type="protein sequence ID" value="GET35800.1"/>
    <property type="molecule type" value="Genomic_DNA"/>
</dbReference>
<dbReference type="Pfam" id="PF00188">
    <property type="entry name" value="CAP"/>
    <property type="match status" value="1"/>
</dbReference>
<accession>A0AAV3X6U1</accession>
<dbReference type="Gene3D" id="3.40.33.10">
    <property type="entry name" value="CAP"/>
    <property type="match status" value="1"/>
</dbReference>
<dbReference type="InterPro" id="IPR014044">
    <property type="entry name" value="CAP_dom"/>
</dbReference>
<feature type="domain" description="LysM" evidence="1">
    <location>
        <begin position="7"/>
        <end position="57"/>
    </location>
</feature>
<dbReference type="InterPro" id="IPR018392">
    <property type="entry name" value="LysM"/>
</dbReference>
<evidence type="ECO:0000259" key="1">
    <source>
        <dbReference type="PROSITE" id="PS51782"/>
    </source>
</evidence>
<dbReference type="PROSITE" id="PS51782">
    <property type="entry name" value="LYSM"/>
    <property type="match status" value="1"/>
</dbReference>
<dbReference type="SUPFAM" id="SSF55797">
    <property type="entry name" value="PR-1-like"/>
    <property type="match status" value="1"/>
</dbReference>
<protein>
    <recommendedName>
        <fullName evidence="1">LysM domain-containing protein</fullName>
    </recommendedName>
</protein>
<keyword evidence="3" id="KW-1185">Reference proteome</keyword>
<evidence type="ECO:0000313" key="2">
    <source>
        <dbReference type="EMBL" id="GET35800.1"/>
    </source>
</evidence>
<dbReference type="PANTHER" id="PTHR31157:SF1">
    <property type="entry name" value="SCP DOMAIN-CONTAINING PROTEIN"/>
    <property type="match status" value="1"/>
</dbReference>
<evidence type="ECO:0000313" key="3">
    <source>
        <dbReference type="Proteomes" id="UP001050975"/>
    </source>
</evidence>
<name>A0AAV3X6U1_9CYAN</name>